<evidence type="ECO:0000256" key="3">
    <source>
        <dbReference type="ARBA" id="ARBA00023125"/>
    </source>
</evidence>
<proteinExistence type="predicted"/>
<dbReference type="Gene3D" id="1.10.357.10">
    <property type="entry name" value="Tetracycline Repressor, domain 2"/>
    <property type="match status" value="1"/>
</dbReference>
<evidence type="ECO:0000256" key="2">
    <source>
        <dbReference type="ARBA" id="ARBA00023015"/>
    </source>
</evidence>
<feature type="DNA-binding region" description="H-T-H motif" evidence="5">
    <location>
        <begin position="31"/>
        <end position="50"/>
    </location>
</feature>
<dbReference type="EMBL" id="PKJC01000041">
    <property type="protein sequence ID" value="PKZ62853.1"/>
    <property type="molecule type" value="Genomic_DNA"/>
</dbReference>
<dbReference type="InterPro" id="IPR009057">
    <property type="entry name" value="Homeodomain-like_sf"/>
</dbReference>
<accession>A0A2I1R145</accession>
<dbReference type="PANTHER" id="PTHR47506:SF6">
    <property type="entry name" value="HTH-TYPE TRANSCRIPTIONAL REPRESSOR NEMR"/>
    <property type="match status" value="1"/>
</dbReference>
<evidence type="ECO:0000256" key="4">
    <source>
        <dbReference type="ARBA" id="ARBA00023163"/>
    </source>
</evidence>
<evidence type="ECO:0000313" key="7">
    <source>
        <dbReference type="EMBL" id="PKZ62853.1"/>
    </source>
</evidence>
<dbReference type="GO" id="GO:0003677">
    <property type="term" value="F:DNA binding"/>
    <property type="evidence" value="ECO:0007669"/>
    <property type="project" value="UniProtKB-UniRule"/>
</dbReference>
<dbReference type="PROSITE" id="PS50977">
    <property type="entry name" value="HTH_TETR_2"/>
    <property type="match status" value="1"/>
</dbReference>
<evidence type="ECO:0000259" key="6">
    <source>
        <dbReference type="PROSITE" id="PS50977"/>
    </source>
</evidence>
<dbReference type="AlphaFoldDB" id="A0A2I1R145"/>
<dbReference type="SUPFAM" id="SSF46689">
    <property type="entry name" value="Homeodomain-like"/>
    <property type="match status" value="1"/>
</dbReference>
<dbReference type="Pfam" id="PF13977">
    <property type="entry name" value="TetR_C_6"/>
    <property type="match status" value="1"/>
</dbReference>
<dbReference type="RefSeq" id="WP_101823047.1">
    <property type="nucleotide sequence ID" value="NZ_PKJC01000041.1"/>
</dbReference>
<reference evidence="7 8" key="1">
    <citation type="submission" date="2017-12" db="EMBL/GenBank/DDBJ databases">
        <title>Phylogenetic diversity of female urinary microbiome.</title>
        <authorList>
            <person name="Thomas-White K."/>
            <person name="Wolfe A.J."/>
        </authorList>
    </citation>
    <scope>NUCLEOTIDE SEQUENCE [LARGE SCALE GENOMIC DNA]</scope>
    <source>
        <strain evidence="7 8">UMB0777</strain>
    </source>
</reference>
<dbReference type="InterPro" id="IPR001647">
    <property type="entry name" value="HTH_TetR"/>
</dbReference>
<comment type="caution">
    <text evidence="7">The sequence shown here is derived from an EMBL/GenBank/DDBJ whole genome shotgun (WGS) entry which is preliminary data.</text>
</comment>
<dbReference type="InterPro" id="IPR036271">
    <property type="entry name" value="Tet_transcr_reg_TetR-rel_C_sf"/>
</dbReference>
<organism evidence="7 8">
    <name type="scientific">Gordonia terrae</name>
    <dbReference type="NCBI Taxonomy" id="2055"/>
    <lineage>
        <taxon>Bacteria</taxon>
        <taxon>Bacillati</taxon>
        <taxon>Actinomycetota</taxon>
        <taxon>Actinomycetes</taxon>
        <taxon>Mycobacteriales</taxon>
        <taxon>Gordoniaceae</taxon>
        <taxon>Gordonia</taxon>
    </lineage>
</organism>
<keyword evidence="3 5" id="KW-0238">DNA-binding</keyword>
<evidence type="ECO:0000313" key="8">
    <source>
        <dbReference type="Proteomes" id="UP000234662"/>
    </source>
</evidence>
<dbReference type="SUPFAM" id="SSF48498">
    <property type="entry name" value="Tetracyclin repressor-like, C-terminal domain"/>
    <property type="match status" value="1"/>
</dbReference>
<keyword evidence="4" id="KW-0804">Transcription</keyword>
<evidence type="ECO:0000256" key="5">
    <source>
        <dbReference type="PROSITE-ProRule" id="PRU00335"/>
    </source>
</evidence>
<protein>
    <submittedName>
        <fullName evidence="7">Transcriptional regulator</fullName>
    </submittedName>
</protein>
<sequence length="216" mass="24474">MPKIVDHARRRDELAGAMLNVVVRRGLEGTTIREVAAEAGYSTGVLQHYFADKKELLVAALRLCHRQVSDRLPEAIKDKTPLESLRAYAFLTLPLDERTRRETHLDMSYWSHALVDEDLAEVQRKTFRRWRDQLEVLIDRAQEGGELSPGSASKRADTLLCLTLGLSVENMLDSQFTGAHILELFDDQIACWRSPIVESLPSQTGRGQRRGRQHSA</sequence>
<dbReference type="InterPro" id="IPR039538">
    <property type="entry name" value="BetI_C"/>
</dbReference>
<dbReference type="Proteomes" id="UP000234662">
    <property type="component" value="Unassembled WGS sequence"/>
</dbReference>
<keyword evidence="1" id="KW-0678">Repressor</keyword>
<name>A0A2I1R145_9ACTN</name>
<feature type="domain" description="HTH tetR-type" evidence="6">
    <location>
        <begin position="8"/>
        <end position="68"/>
    </location>
</feature>
<gene>
    <name evidence="7" type="ORF">CYJ73_24825</name>
</gene>
<dbReference type="Pfam" id="PF00440">
    <property type="entry name" value="TetR_N"/>
    <property type="match status" value="1"/>
</dbReference>
<evidence type="ECO:0000256" key="1">
    <source>
        <dbReference type="ARBA" id="ARBA00022491"/>
    </source>
</evidence>
<keyword evidence="2" id="KW-0805">Transcription regulation</keyword>
<dbReference type="PANTHER" id="PTHR47506">
    <property type="entry name" value="TRANSCRIPTIONAL REGULATORY PROTEIN"/>
    <property type="match status" value="1"/>
</dbReference>